<gene>
    <name evidence="7" type="primary">LOC115189720</name>
</gene>
<feature type="compositionally biased region" description="Low complexity" evidence="5">
    <location>
        <begin position="266"/>
        <end position="275"/>
    </location>
</feature>
<evidence type="ECO:0000256" key="6">
    <source>
        <dbReference type="SAM" id="Phobius"/>
    </source>
</evidence>
<name>A0A674CAM3_SALTR</name>
<dbReference type="Ensembl" id="ENSSTUT00000085873.1">
    <property type="protein sequence ID" value="ENSSTUP00000080657.1"/>
    <property type="gene ID" value="ENSSTUG00000035584.1"/>
</dbReference>
<dbReference type="PRINTS" id="PR00259">
    <property type="entry name" value="TMFOUR"/>
</dbReference>
<keyword evidence="3 6" id="KW-1133">Transmembrane helix</keyword>
<dbReference type="InterPro" id="IPR008952">
    <property type="entry name" value="Tetraspanin_EC2_sf"/>
</dbReference>
<dbReference type="Pfam" id="PF00335">
    <property type="entry name" value="Tetraspanin"/>
    <property type="match status" value="1"/>
</dbReference>
<reference evidence="7" key="1">
    <citation type="submission" date="2025-08" db="UniProtKB">
        <authorList>
            <consortium name="Ensembl"/>
        </authorList>
    </citation>
    <scope>IDENTIFICATION</scope>
</reference>
<feature type="transmembrane region" description="Helical" evidence="6">
    <location>
        <begin position="26"/>
        <end position="46"/>
    </location>
</feature>
<evidence type="ECO:0000256" key="4">
    <source>
        <dbReference type="ARBA" id="ARBA00023136"/>
    </source>
</evidence>
<dbReference type="GO" id="GO:0005886">
    <property type="term" value="C:plasma membrane"/>
    <property type="evidence" value="ECO:0007669"/>
    <property type="project" value="TreeGrafter"/>
</dbReference>
<keyword evidence="2 6" id="KW-0812">Transmembrane</keyword>
<evidence type="ECO:0000313" key="8">
    <source>
        <dbReference type="Proteomes" id="UP000472277"/>
    </source>
</evidence>
<evidence type="ECO:0000256" key="5">
    <source>
        <dbReference type="SAM" id="MobiDB-lite"/>
    </source>
</evidence>
<dbReference type="Gene3D" id="1.10.1450.10">
    <property type="entry name" value="Tetraspanin"/>
    <property type="match status" value="1"/>
</dbReference>
<feature type="transmembrane region" description="Helical" evidence="6">
    <location>
        <begin position="222"/>
        <end position="246"/>
    </location>
</feature>
<dbReference type="GeneTree" id="ENSGT00940000158153"/>
<dbReference type="PANTHER" id="PTHR19282:SF515">
    <property type="entry name" value="TETRASPANIN"/>
    <property type="match status" value="1"/>
</dbReference>
<organism evidence="7 8">
    <name type="scientific">Salmo trutta</name>
    <name type="common">Brown trout</name>
    <dbReference type="NCBI Taxonomy" id="8032"/>
    <lineage>
        <taxon>Eukaryota</taxon>
        <taxon>Metazoa</taxon>
        <taxon>Chordata</taxon>
        <taxon>Craniata</taxon>
        <taxon>Vertebrata</taxon>
        <taxon>Euteleostomi</taxon>
        <taxon>Actinopterygii</taxon>
        <taxon>Neopterygii</taxon>
        <taxon>Teleostei</taxon>
        <taxon>Protacanthopterygii</taxon>
        <taxon>Salmoniformes</taxon>
        <taxon>Salmonidae</taxon>
        <taxon>Salmoninae</taxon>
        <taxon>Salmo</taxon>
    </lineage>
</organism>
<evidence type="ECO:0000313" key="7">
    <source>
        <dbReference type="Ensembl" id="ENSSTUP00000080657.1"/>
    </source>
</evidence>
<evidence type="ECO:0000256" key="2">
    <source>
        <dbReference type="ARBA" id="ARBA00022692"/>
    </source>
</evidence>
<comment type="subcellular location">
    <subcellularLocation>
        <location evidence="1">Membrane</location>
        <topology evidence="1">Multi-pass membrane protein</topology>
    </subcellularLocation>
</comment>
<feature type="transmembrane region" description="Helical" evidence="6">
    <location>
        <begin position="61"/>
        <end position="80"/>
    </location>
</feature>
<dbReference type="SUPFAM" id="SSF48652">
    <property type="entry name" value="Tetraspanin"/>
    <property type="match status" value="1"/>
</dbReference>
<accession>A0A674CAM3</accession>
<dbReference type="PANTHER" id="PTHR19282">
    <property type="entry name" value="TETRASPANIN"/>
    <property type="match status" value="1"/>
</dbReference>
<dbReference type="Proteomes" id="UP000472277">
    <property type="component" value="Unassembled WGS sequence"/>
</dbReference>
<feature type="region of interest" description="Disordered" evidence="5">
    <location>
        <begin position="266"/>
        <end position="289"/>
    </location>
</feature>
<evidence type="ECO:0000256" key="3">
    <source>
        <dbReference type="ARBA" id="ARBA00022989"/>
    </source>
</evidence>
<evidence type="ECO:0000256" key="1">
    <source>
        <dbReference type="ARBA" id="ARBA00004141"/>
    </source>
</evidence>
<dbReference type="InterPro" id="IPR018499">
    <property type="entry name" value="Tetraspanin/Peripherin"/>
</dbReference>
<keyword evidence="8" id="KW-1185">Reference proteome</keyword>
<dbReference type="AlphaFoldDB" id="A0A674CAM3"/>
<keyword evidence="4 6" id="KW-0472">Membrane</keyword>
<dbReference type="OMA" id="IMIHQLR"/>
<dbReference type="InParanoid" id="A0A674CAM3"/>
<protein>
    <submittedName>
        <fullName evidence="7">Tetraspanin-8-like</fullName>
    </submittedName>
</protein>
<sequence>MRKLAECRPSFTKFHPLPLIYPRLDYHLVIAGGVIIGLGLLGQFIYHGSTEEFENQSKGFVVLYVVGGITMFMSLLGAYGAHREKRIPLIMFLVACFVVCFCLLRVAVPTAMYRPEVERIVEEKFRELLPLNEASPDVRQLTEKFQLNLKCCGLFSYTDWGDNVPDSCLCQGEEDQMEGTCQNIPYQLLIFSEFRMAGHQKLIYKQPCFPIIEGYVAEALDIVLGVSFGFAALALLGAVLSAVLLAQLRSSNVAVPVVFSVSSRPSKFSFSSHPPKYSELYNEPEKHEK</sequence>
<reference evidence="7" key="2">
    <citation type="submission" date="2025-09" db="UniProtKB">
        <authorList>
            <consortium name="Ensembl"/>
        </authorList>
    </citation>
    <scope>IDENTIFICATION</scope>
</reference>
<feature type="transmembrane region" description="Helical" evidence="6">
    <location>
        <begin position="87"/>
        <end position="108"/>
    </location>
</feature>
<proteinExistence type="predicted"/>